<feature type="signal peptide" evidence="1">
    <location>
        <begin position="1"/>
        <end position="23"/>
    </location>
</feature>
<dbReference type="Proteomes" id="UP000075885">
    <property type="component" value="Unassembled WGS sequence"/>
</dbReference>
<organism evidence="2 3">
    <name type="scientific">Anopheles epiroticus</name>
    <dbReference type="NCBI Taxonomy" id="199890"/>
    <lineage>
        <taxon>Eukaryota</taxon>
        <taxon>Metazoa</taxon>
        <taxon>Ecdysozoa</taxon>
        <taxon>Arthropoda</taxon>
        <taxon>Hexapoda</taxon>
        <taxon>Insecta</taxon>
        <taxon>Pterygota</taxon>
        <taxon>Neoptera</taxon>
        <taxon>Endopterygota</taxon>
        <taxon>Diptera</taxon>
        <taxon>Nematocera</taxon>
        <taxon>Culicoidea</taxon>
        <taxon>Culicidae</taxon>
        <taxon>Anophelinae</taxon>
        <taxon>Anopheles</taxon>
    </lineage>
</organism>
<sequence>MNAFPTRVSAVLVLLVCTGGCLTASRPSLNPLDYLPTLEYLRNVLRLSARSLSEVTLEPKLPLAVNVSQLLSSVRSSLNDAQQAADTITEVLESQNTTLVQQLSQALQNINRSLCESDFHFPEYYRQENVSKEMNLLKLTMSEHLSRVDFQKDTLEYSDVREINAFLTGATSQAMSATTAVHIIASVEKLSYYLKVYFFPPHMETATLKELQDMNLLSRSYNQLFGATLQTASRRFLDQATQGRQLLRTVLESSSSLPESAKNATELFSNQVDDFIHKTLGDLQTTVIKGNERFGEVVQNILYTSFGLLSSGIKTVRPYLRHYQCVQNLVPQMQTHAGASLGSVALCFNEATTPLYDATMVFHERIGHLQHETFDALQGAVACNESAGNCSSVYKETEDLIRANSEAVMAFTVDLEPFRVKLHSCLTSRYEVQMAKVLDMSVHFEKCIKSFK</sequence>
<proteinExistence type="predicted"/>
<dbReference type="AlphaFoldDB" id="A0A182PDE5"/>
<name>A0A182PDE5_9DIPT</name>
<evidence type="ECO:0000313" key="3">
    <source>
        <dbReference type="Proteomes" id="UP000075885"/>
    </source>
</evidence>
<dbReference type="VEuPathDB" id="VectorBase:AEPI004950"/>
<evidence type="ECO:0000313" key="2">
    <source>
        <dbReference type="EnsemblMetazoa" id="AEPI004950-PA"/>
    </source>
</evidence>
<dbReference type="EnsemblMetazoa" id="AEPI004950-RA">
    <property type="protein sequence ID" value="AEPI004950-PA"/>
    <property type="gene ID" value="AEPI004950"/>
</dbReference>
<evidence type="ECO:0008006" key="4">
    <source>
        <dbReference type="Google" id="ProtNLM"/>
    </source>
</evidence>
<keyword evidence="1" id="KW-0732">Signal</keyword>
<reference evidence="3" key="1">
    <citation type="submission" date="2013-03" db="EMBL/GenBank/DDBJ databases">
        <title>The Genome Sequence of Anopheles epiroticus epiroticus2.</title>
        <authorList>
            <consortium name="The Broad Institute Genomics Platform"/>
            <person name="Neafsey D.E."/>
            <person name="Howell P."/>
            <person name="Walker B."/>
            <person name="Young S.K."/>
            <person name="Zeng Q."/>
            <person name="Gargeya S."/>
            <person name="Fitzgerald M."/>
            <person name="Haas B."/>
            <person name="Abouelleil A."/>
            <person name="Allen A.W."/>
            <person name="Alvarado L."/>
            <person name="Arachchi H.M."/>
            <person name="Berlin A.M."/>
            <person name="Chapman S.B."/>
            <person name="Gainer-Dewar J."/>
            <person name="Goldberg J."/>
            <person name="Griggs A."/>
            <person name="Gujja S."/>
            <person name="Hansen M."/>
            <person name="Howarth C."/>
            <person name="Imamovic A."/>
            <person name="Ireland A."/>
            <person name="Larimer J."/>
            <person name="McCowan C."/>
            <person name="Murphy C."/>
            <person name="Pearson M."/>
            <person name="Poon T.W."/>
            <person name="Priest M."/>
            <person name="Roberts A."/>
            <person name="Saif S."/>
            <person name="Shea T."/>
            <person name="Sisk P."/>
            <person name="Sykes S."/>
            <person name="Wortman J."/>
            <person name="Nusbaum C."/>
            <person name="Birren B."/>
        </authorList>
    </citation>
    <scope>NUCLEOTIDE SEQUENCE [LARGE SCALE GENOMIC DNA]</scope>
    <source>
        <strain evidence="3">Epiroticus2</strain>
    </source>
</reference>
<keyword evidence="3" id="KW-1185">Reference proteome</keyword>
<evidence type="ECO:0000256" key="1">
    <source>
        <dbReference type="SAM" id="SignalP"/>
    </source>
</evidence>
<protein>
    <recommendedName>
        <fullName evidence="4">Protein TsetseEP domain-containing protein</fullName>
    </recommendedName>
</protein>
<reference evidence="2" key="2">
    <citation type="submission" date="2020-05" db="UniProtKB">
        <authorList>
            <consortium name="EnsemblMetazoa"/>
        </authorList>
    </citation>
    <scope>IDENTIFICATION</scope>
    <source>
        <strain evidence="2">Epiroticus2</strain>
    </source>
</reference>
<accession>A0A182PDE5</accession>
<feature type="chain" id="PRO_5008131279" description="Protein TsetseEP domain-containing protein" evidence="1">
    <location>
        <begin position="24"/>
        <end position="452"/>
    </location>
</feature>